<feature type="compositionally biased region" description="Basic residues" evidence="1">
    <location>
        <begin position="95"/>
        <end position="108"/>
    </location>
</feature>
<comment type="caution">
    <text evidence="2">The sequence shown here is derived from an EMBL/GenBank/DDBJ whole genome shotgun (WGS) entry which is preliminary data.</text>
</comment>
<dbReference type="EMBL" id="LWDG02000174">
    <property type="protein sequence ID" value="KAE8268104.1"/>
    <property type="molecule type" value="Genomic_DNA"/>
</dbReference>
<proteinExistence type="predicted"/>
<feature type="compositionally biased region" description="Acidic residues" evidence="1">
    <location>
        <begin position="136"/>
        <end position="149"/>
    </location>
</feature>
<feature type="compositionally biased region" description="Polar residues" evidence="1">
    <location>
        <begin position="43"/>
        <end position="59"/>
    </location>
</feature>
<name>A0A8X7N8T4_9BASI</name>
<sequence>MSIPSTALTTQPVQSSKRVCIKKMAPPNPSSSADSEPRRKSTRITSATPRAAPNTSPDGTSTSTSTAATSRAVKTPSKKSTATSSRSRAITASKPSKKTPAKPPKKKGTGTAPKAAASTTNAGASSLKNKSKNNDEGEDEEEEETIYGDEEDLAEMLAEQGIAYPGEDGYKEAMRDLRNQMVEMNAAGYEDDEDAILDHENNSSWPDGIEPWLGPDAYSDDEHQEIGTSMIINRTGSAA</sequence>
<accession>A0A8X7N8T4</accession>
<feature type="compositionally biased region" description="Low complexity" evidence="1">
    <location>
        <begin position="109"/>
        <end position="126"/>
    </location>
</feature>
<reference evidence="2" key="2">
    <citation type="journal article" date="2019" name="IMA Fungus">
        <title>Genome sequencing and comparison of five Tilletia species to identify candidate genes for the detection of regulated species infecting wheat.</title>
        <authorList>
            <person name="Nguyen H.D.T."/>
            <person name="Sultana T."/>
            <person name="Kesanakurti P."/>
            <person name="Hambleton S."/>
        </authorList>
    </citation>
    <scope>NUCLEOTIDE SEQUENCE</scope>
    <source>
        <strain evidence="2">DAOMC 236422</strain>
    </source>
</reference>
<keyword evidence="3" id="KW-1185">Reference proteome</keyword>
<reference evidence="2" key="1">
    <citation type="submission" date="2016-04" db="EMBL/GenBank/DDBJ databases">
        <authorList>
            <person name="Nguyen H.D."/>
            <person name="Samba Siva P."/>
            <person name="Cullis J."/>
            <person name="Levesque C.A."/>
            <person name="Hambleton S."/>
        </authorList>
    </citation>
    <scope>NUCLEOTIDE SEQUENCE</scope>
    <source>
        <strain evidence="2">DAOMC 236422</strain>
    </source>
</reference>
<evidence type="ECO:0000313" key="2">
    <source>
        <dbReference type="EMBL" id="KAE8268104.1"/>
    </source>
</evidence>
<feature type="compositionally biased region" description="Low complexity" evidence="1">
    <location>
        <begin position="60"/>
        <end position="94"/>
    </location>
</feature>
<feature type="compositionally biased region" description="Polar residues" evidence="1">
    <location>
        <begin position="1"/>
        <end position="17"/>
    </location>
</feature>
<dbReference type="AlphaFoldDB" id="A0A8X7N8T4"/>
<protein>
    <submittedName>
        <fullName evidence="2">Uncharacterized protein</fullName>
    </submittedName>
</protein>
<evidence type="ECO:0000256" key="1">
    <source>
        <dbReference type="SAM" id="MobiDB-lite"/>
    </source>
</evidence>
<evidence type="ECO:0000313" key="3">
    <source>
        <dbReference type="Proteomes" id="UP000078113"/>
    </source>
</evidence>
<feature type="region of interest" description="Disordered" evidence="1">
    <location>
        <begin position="1"/>
        <end position="149"/>
    </location>
</feature>
<gene>
    <name evidence="2" type="ORF">A4X09_0g4241</name>
</gene>
<dbReference type="Proteomes" id="UP000078113">
    <property type="component" value="Unassembled WGS sequence"/>
</dbReference>
<organism evidence="2 3">
    <name type="scientific">Tilletia walkeri</name>
    <dbReference type="NCBI Taxonomy" id="117179"/>
    <lineage>
        <taxon>Eukaryota</taxon>
        <taxon>Fungi</taxon>
        <taxon>Dikarya</taxon>
        <taxon>Basidiomycota</taxon>
        <taxon>Ustilaginomycotina</taxon>
        <taxon>Exobasidiomycetes</taxon>
        <taxon>Tilletiales</taxon>
        <taxon>Tilletiaceae</taxon>
        <taxon>Tilletia</taxon>
    </lineage>
</organism>